<keyword evidence="2" id="KW-0833">Ubl conjugation pathway</keyword>
<dbReference type="CDD" id="cd18312">
    <property type="entry name" value="BTB_POZ_NPY3-like"/>
    <property type="match status" value="1"/>
</dbReference>
<dbReference type="PROSITE" id="PS51649">
    <property type="entry name" value="NPH3"/>
    <property type="match status" value="1"/>
</dbReference>
<name>A0A0D9WMN4_9ORYZ</name>
<dbReference type="GO" id="GO:0016567">
    <property type="term" value="P:protein ubiquitination"/>
    <property type="evidence" value="ECO:0007669"/>
    <property type="project" value="UniProtKB-UniPathway"/>
</dbReference>
<evidence type="ECO:0000313" key="8">
    <source>
        <dbReference type="Proteomes" id="UP000032180"/>
    </source>
</evidence>
<dbReference type="PROSITE" id="PS50097">
    <property type="entry name" value="BTB"/>
    <property type="match status" value="1"/>
</dbReference>
<keyword evidence="8" id="KW-1185">Reference proteome</keyword>
<dbReference type="STRING" id="77586.A0A0D9WMN4"/>
<evidence type="ECO:0000256" key="3">
    <source>
        <dbReference type="PROSITE-ProRule" id="PRU00982"/>
    </source>
</evidence>
<feature type="region of interest" description="Disordered" evidence="4">
    <location>
        <begin position="514"/>
        <end position="541"/>
    </location>
</feature>
<evidence type="ECO:0000313" key="7">
    <source>
        <dbReference type="EnsemblPlants" id="LPERR06G05050.1"/>
    </source>
</evidence>
<dbReference type="HOGENOM" id="CLU_005994_5_2_1"/>
<evidence type="ECO:0000259" key="6">
    <source>
        <dbReference type="PROSITE" id="PS51649"/>
    </source>
</evidence>
<dbReference type="InterPro" id="IPR027356">
    <property type="entry name" value="NPH3_dom"/>
</dbReference>
<evidence type="ECO:0008006" key="9">
    <source>
        <dbReference type="Google" id="ProtNLM"/>
    </source>
</evidence>
<proteinExistence type="inferred from homology"/>
<reference evidence="8" key="2">
    <citation type="submission" date="2013-12" db="EMBL/GenBank/DDBJ databases">
        <authorList>
            <person name="Yu Y."/>
            <person name="Lee S."/>
            <person name="de Baynast K."/>
            <person name="Wissotski M."/>
            <person name="Liu L."/>
            <person name="Talag J."/>
            <person name="Goicoechea J."/>
            <person name="Angelova A."/>
            <person name="Jetty R."/>
            <person name="Kudrna D."/>
            <person name="Golser W."/>
            <person name="Rivera L."/>
            <person name="Zhang J."/>
            <person name="Wing R."/>
        </authorList>
    </citation>
    <scope>NUCLEOTIDE SEQUENCE</scope>
</reference>
<dbReference type="PANTHER" id="PTHR32370">
    <property type="entry name" value="OS12G0117600 PROTEIN"/>
    <property type="match status" value="1"/>
</dbReference>
<dbReference type="Gramene" id="LPERR06G05050.1">
    <property type="protein sequence ID" value="LPERR06G05050.1"/>
    <property type="gene ID" value="LPERR06G05050"/>
</dbReference>
<feature type="domain" description="BTB" evidence="5">
    <location>
        <begin position="29"/>
        <end position="97"/>
    </location>
</feature>
<dbReference type="InterPro" id="IPR011333">
    <property type="entry name" value="SKP1/BTB/POZ_sf"/>
</dbReference>
<dbReference type="AlphaFoldDB" id="A0A0D9WMN4"/>
<dbReference type="EnsemblPlants" id="LPERR06G05050.1">
    <property type="protein sequence ID" value="LPERR06G05050.1"/>
    <property type="gene ID" value="LPERR06G05050"/>
</dbReference>
<feature type="domain" description="NPH3" evidence="6">
    <location>
        <begin position="207"/>
        <end position="489"/>
    </location>
</feature>
<organism evidence="7 8">
    <name type="scientific">Leersia perrieri</name>
    <dbReference type="NCBI Taxonomy" id="77586"/>
    <lineage>
        <taxon>Eukaryota</taxon>
        <taxon>Viridiplantae</taxon>
        <taxon>Streptophyta</taxon>
        <taxon>Embryophyta</taxon>
        <taxon>Tracheophyta</taxon>
        <taxon>Spermatophyta</taxon>
        <taxon>Magnoliopsida</taxon>
        <taxon>Liliopsida</taxon>
        <taxon>Poales</taxon>
        <taxon>Poaceae</taxon>
        <taxon>BOP clade</taxon>
        <taxon>Oryzoideae</taxon>
        <taxon>Oryzeae</taxon>
        <taxon>Oryzinae</taxon>
        <taxon>Leersia</taxon>
    </lineage>
</organism>
<sequence length="646" mass="70664">MKFMKLGSKPDAFQTDGGDSRYVLSELPSDIVIHVEEARFFLHKFPLLSKSSLLQRLIIEASQNGTDEVYIHDIPGGVKTFEICAKFCYGMVVTLNAYNVVAARCAAEYLGMTEDVDKGNLVFKIEVFLNSSIFRSWKDSIIALQTTDALLPWSEQLKLAARCIDSIASKATSNPCNVVWSYTYNRKSASSDEIVEARKNSQLVPKDWWVEDLCELDVDLYKRVMVAVKSRGRITSDVIGEALKAYASRWLPECLDATTIDDDSDAYSMAYKHLLETIVWLLPSDKGSSCCSCRFFLKLLKVTILINAGELLKEELMDRVILQLHKASVSDLLIPARPPAPTTYDIQLVLTLVGRYMRQAGVAEDGIFLNNLDQEMFQTDIDDESLLALSKIVDGYLAEVASDPNLSVSSFVALATSMPDAARASHDGLYTAVDIFLKMHPNMPKAEKRKICGMMDVKKLSKEACIHAAQNDRLPLRVVVQVLFFEQLRAAGGSQPPPPPATSAAMARLVAAEDDDDDGVGGDWKSRALMLPPGQPTPSLLKKQLGSLKLAGEDGGGGGGEDGRRLARVSSVANQSSRLSLSSRSRRMFDRLWTGGGAGKMLLPGGEVVSKSSDTSGSSQSPRSSAKPPESKSSSSSSRNRRYSVS</sequence>
<comment type="pathway">
    <text evidence="1">Protein modification; protein ubiquitination.</text>
</comment>
<evidence type="ECO:0000256" key="2">
    <source>
        <dbReference type="ARBA" id="ARBA00022786"/>
    </source>
</evidence>
<reference evidence="7 8" key="1">
    <citation type="submission" date="2012-08" db="EMBL/GenBank/DDBJ databases">
        <title>Oryza genome evolution.</title>
        <authorList>
            <person name="Wing R.A."/>
        </authorList>
    </citation>
    <scope>NUCLEOTIDE SEQUENCE</scope>
</reference>
<dbReference type="SUPFAM" id="SSF54695">
    <property type="entry name" value="POZ domain"/>
    <property type="match status" value="1"/>
</dbReference>
<dbReference type="Proteomes" id="UP000032180">
    <property type="component" value="Chromosome 6"/>
</dbReference>
<feature type="compositionally biased region" description="Low complexity" evidence="4">
    <location>
        <begin position="600"/>
        <end position="638"/>
    </location>
</feature>
<dbReference type="eggNOG" id="ENOG502QQX7">
    <property type="taxonomic scope" value="Eukaryota"/>
</dbReference>
<protein>
    <recommendedName>
        <fullName evidence="9">NPH3 domain-containing protein</fullName>
    </recommendedName>
</protein>
<dbReference type="Pfam" id="PF00651">
    <property type="entry name" value="BTB"/>
    <property type="match status" value="1"/>
</dbReference>
<evidence type="ECO:0000256" key="4">
    <source>
        <dbReference type="SAM" id="MobiDB-lite"/>
    </source>
</evidence>
<reference evidence="7" key="3">
    <citation type="submission" date="2015-04" db="UniProtKB">
        <authorList>
            <consortium name="EnsemblPlants"/>
        </authorList>
    </citation>
    <scope>IDENTIFICATION</scope>
</reference>
<dbReference type="Gene3D" id="3.30.710.10">
    <property type="entry name" value="Potassium Channel Kv1.1, Chain A"/>
    <property type="match status" value="1"/>
</dbReference>
<evidence type="ECO:0000259" key="5">
    <source>
        <dbReference type="PROSITE" id="PS50097"/>
    </source>
</evidence>
<dbReference type="Pfam" id="PF03000">
    <property type="entry name" value="NPH3"/>
    <property type="match status" value="1"/>
</dbReference>
<dbReference type="InterPro" id="IPR043454">
    <property type="entry name" value="NPH3/RPT2-like"/>
</dbReference>
<evidence type="ECO:0000256" key="1">
    <source>
        <dbReference type="ARBA" id="ARBA00004906"/>
    </source>
</evidence>
<comment type="similarity">
    <text evidence="3">Belongs to the NPH3 family.</text>
</comment>
<feature type="region of interest" description="Disordered" evidence="4">
    <location>
        <begin position="595"/>
        <end position="646"/>
    </location>
</feature>
<accession>A0A0D9WMN4</accession>
<dbReference type="UniPathway" id="UPA00143"/>
<dbReference type="InterPro" id="IPR000210">
    <property type="entry name" value="BTB/POZ_dom"/>
</dbReference>